<accession>A0A8J3TMV3</accession>
<protein>
    <submittedName>
        <fullName evidence="2">Uncharacterized protein</fullName>
    </submittedName>
</protein>
<evidence type="ECO:0000313" key="3">
    <source>
        <dbReference type="Proteomes" id="UP000650628"/>
    </source>
</evidence>
<comment type="caution">
    <text evidence="2">The sequence shown here is derived from an EMBL/GenBank/DDBJ whole genome shotgun (WGS) entry which is preliminary data.</text>
</comment>
<dbReference type="AlphaFoldDB" id="A0A8J3TMV3"/>
<keyword evidence="1" id="KW-0812">Transmembrane</keyword>
<keyword evidence="1" id="KW-1133">Transmembrane helix</keyword>
<keyword evidence="3" id="KW-1185">Reference proteome</keyword>
<name>A0A8J3TMV3_9ACTN</name>
<sequence length="51" mass="5245">MAAASTAVRRKPVNLDTIVPAAMIALARSILLIVFLQLGGPFGRVRAPGGS</sequence>
<dbReference type="Proteomes" id="UP000650628">
    <property type="component" value="Unassembled WGS sequence"/>
</dbReference>
<evidence type="ECO:0000256" key="1">
    <source>
        <dbReference type="SAM" id="Phobius"/>
    </source>
</evidence>
<gene>
    <name evidence="2" type="ORF">Pmi06nite_21530</name>
</gene>
<evidence type="ECO:0000313" key="2">
    <source>
        <dbReference type="EMBL" id="GII28711.1"/>
    </source>
</evidence>
<organism evidence="2 3">
    <name type="scientific">Planotetraspora mira</name>
    <dbReference type="NCBI Taxonomy" id="58121"/>
    <lineage>
        <taxon>Bacteria</taxon>
        <taxon>Bacillati</taxon>
        <taxon>Actinomycetota</taxon>
        <taxon>Actinomycetes</taxon>
        <taxon>Streptosporangiales</taxon>
        <taxon>Streptosporangiaceae</taxon>
        <taxon>Planotetraspora</taxon>
    </lineage>
</organism>
<keyword evidence="1" id="KW-0472">Membrane</keyword>
<dbReference type="EMBL" id="BOOO01000010">
    <property type="protein sequence ID" value="GII28711.1"/>
    <property type="molecule type" value="Genomic_DNA"/>
</dbReference>
<proteinExistence type="predicted"/>
<reference evidence="2 3" key="1">
    <citation type="submission" date="2021-01" db="EMBL/GenBank/DDBJ databases">
        <title>Whole genome shotgun sequence of Planotetraspora mira NBRC 15435.</title>
        <authorList>
            <person name="Komaki H."/>
            <person name="Tamura T."/>
        </authorList>
    </citation>
    <scope>NUCLEOTIDE SEQUENCE [LARGE SCALE GENOMIC DNA]</scope>
    <source>
        <strain evidence="2 3">NBRC 15435</strain>
    </source>
</reference>
<feature type="transmembrane region" description="Helical" evidence="1">
    <location>
        <begin position="18"/>
        <end position="36"/>
    </location>
</feature>